<gene>
    <name evidence="2" type="primary">elbB</name>
    <name evidence="2" type="ORF">TNIN_55041</name>
</gene>
<reference evidence="2" key="1">
    <citation type="submission" date="2020-08" db="EMBL/GenBank/DDBJ databases">
        <title>Multicomponent nature underlies the extraordinary mechanical properties of spider dragline silk.</title>
        <authorList>
            <person name="Kono N."/>
            <person name="Nakamura H."/>
            <person name="Mori M."/>
            <person name="Yoshida Y."/>
            <person name="Ohtoshi R."/>
            <person name="Malay A.D."/>
            <person name="Moran D.A.P."/>
            <person name="Tomita M."/>
            <person name="Numata K."/>
            <person name="Arakawa K."/>
        </authorList>
    </citation>
    <scope>NUCLEOTIDE SEQUENCE</scope>
</reference>
<dbReference type="OrthoDB" id="6483695at2759"/>
<proteinExistence type="predicted"/>
<dbReference type="PANTHER" id="PTHR10224:SF12">
    <property type="entry name" value="GLYOXALASE ELBB"/>
    <property type="match status" value="1"/>
</dbReference>
<sequence length="291" mass="31756">MGEKKLKAAVVLSGCGHLDGAEVREAVLSLLVLDQQDVDVKCFAPDINITQVMNHKTKEAVKEKRNVLVEAARIARGEIYDLKGAKAENFDMLVVSGGYGVAKNLSDLSENKDMVTVMPEFERLVSEFSVTKKPIGAICISPAIIVSILSSKIGKEESKVKVTIGDDREQLIEKLGGEHIKCDTGLSIEDEEHNVFSCSAYMRSDESIYSVYQGIKHMIDSMIDTQGLPHAIHITTAEATDRSSAVKMVKNAKANLSEVKNILVDAGYTGENFATQIKKTIVATVEVIKQK</sequence>
<evidence type="ECO:0000313" key="3">
    <source>
        <dbReference type="Proteomes" id="UP000886998"/>
    </source>
</evidence>
<dbReference type="Gene3D" id="3.40.50.880">
    <property type="match status" value="1"/>
</dbReference>
<dbReference type="GO" id="GO:0003677">
    <property type="term" value="F:DNA binding"/>
    <property type="evidence" value="ECO:0007669"/>
    <property type="project" value="InterPro"/>
</dbReference>
<organism evidence="2 3">
    <name type="scientific">Trichonephila inaurata madagascariensis</name>
    <dbReference type="NCBI Taxonomy" id="2747483"/>
    <lineage>
        <taxon>Eukaryota</taxon>
        <taxon>Metazoa</taxon>
        <taxon>Ecdysozoa</taxon>
        <taxon>Arthropoda</taxon>
        <taxon>Chelicerata</taxon>
        <taxon>Arachnida</taxon>
        <taxon>Araneae</taxon>
        <taxon>Araneomorphae</taxon>
        <taxon>Entelegynae</taxon>
        <taxon>Araneoidea</taxon>
        <taxon>Nephilidae</taxon>
        <taxon>Trichonephila</taxon>
        <taxon>Trichonephila inaurata</taxon>
    </lineage>
</organism>
<feature type="domain" description="Transposase IS4-like" evidence="1">
    <location>
        <begin position="221"/>
        <end position="278"/>
    </location>
</feature>
<accession>A0A8X7CV23</accession>
<dbReference type="AlphaFoldDB" id="A0A8X7CV23"/>
<dbReference type="GO" id="GO:0004803">
    <property type="term" value="F:transposase activity"/>
    <property type="evidence" value="ECO:0007669"/>
    <property type="project" value="InterPro"/>
</dbReference>
<protein>
    <submittedName>
        <fullName evidence="2">Glyoxalase ElbB</fullName>
    </submittedName>
</protein>
<dbReference type="Pfam" id="PF01609">
    <property type="entry name" value="DDE_Tnp_1"/>
    <property type="match status" value="1"/>
</dbReference>
<evidence type="ECO:0000313" key="2">
    <source>
        <dbReference type="EMBL" id="GFY79852.1"/>
    </source>
</evidence>
<comment type="caution">
    <text evidence="2">The sequence shown here is derived from an EMBL/GenBank/DDBJ whole genome shotgun (WGS) entry which is preliminary data.</text>
</comment>
<dbReference type="SUPFAM" id="SSF52317">
    <property type="entry name" value="Class I glutamine amidotransferase-like"/>
    <property type="match status" value="1"/>
</dbReference>
<dbReference type="GO" id="GO:0006313">
    <property type="term" value="P:DNA transposition"/>
    <property type="evidence" value="ECO:0007669"/>
    <property type="project" value="InterPro"/>
</dbReference>
<dbReference type="PANTHER" id="PTHR10224">
    <property type="entry name" value="ES1 PROTEIN HOMOLOG, MITOCHONDRIAL"/>
    <property type="match status" value="1"/>
</dbReference>
<dbReference type="InterPro" id="IPR029062">
    <property type="entry name" value="Class_I_gatase-like"/>
</dbReference>
<dbReference type="InterPro" id="IPR002559">
    <property type="entry name" value="Transposase_11"/>
</dbReference>
<name>A0A8X7CV23_9ARAC</name>
<dbReference type="NCBIfam" id="NF008747">
    <property type="entry name" value="PRK11780.1"/>
    <property type="match status" value="1"/>
</dbReference>
<dbReference type="Proteomes" id="UP000886998">
    <property type="component" value="Unassembled WGS sequence"/>
</dbReference>
<keyword evidence="3" id="KW-1185">Reference proteome</keyword>
<evidence type="ECO:0000259" key="1">
    <source>
        <dbReference type="Pfam" id="PF01609"/>
    </source>
</evidence>
<dbReference type="EMBL" id="BMAV01023781">
    <property type="protein sequence ID" value="GFY79852.1"/>
    <property type="molecule type" value="Genomic_DNA"/>
</dbReference>